<feature type="transmembrane region" description="Helical" evidence="1">
    <location>
        <begin position="343"/>
        <end position="366"/>
    </location>
</feature>
<name>A0A6A6DFV6_9PEZI</name>
<dbReference type="Proteomes" id="UP000800200">
    <property type="component" value="Unassembled WGS sequence"/>
</dbReference>
<proteinExistence type="predicted"/>
<protein>
    <submittedName>
        <fullName evidence="2">Uncharacterized protein</fullName>
    </submittedName>
</protein>
<dbReference type="Pfam" id="PF11374">
    <property type="entry name" value="DUF3176"/>
    <property type="match status" value="1"/>
</dbReference>
<dbReference type="OrthoDB" id="5357734at2759"/>
<dbReference type="AlphaFoldDB" id="A0A6A6DFV6"/>
<dbReference type="InterPro" id="IPR021514">
    <property type="entry name" value="DUF3176"/>
</dbReference>
<evidence type="ECO:0000313" key="3">
    <source>
        <dbReference type="Proteomes" id="UP000800200"/>
    </source>
</evidence>
<gene>
    <name evidence="2" type="ORF">K469DRAFT_803722</name>
</gene>
<dbReference type="EMBL" id="ML994676">
    <property type="protein sequence ID" value="KAF2178384.1"/>
    <property type="molecule type" value="Genomic_DNA"/>
</dbReference>
<dbReference type="PANTHER" id="PTHR37576:SF2">
    <property type="entry name" value="DEFECT AT LOW TEMPERATURE PROTEIN 1"/>
    <property type="match status" value="1"/>
</dbReference>
<evidence type="ECO:0000256" key="1">
    <source>
        <dbReference type="SAM" id="Phobius"/>
    </source>
</evidence>
<keyword evidence="1" id="KW-0812">Transmembrane</keyword>
<organism evidence="2 3">
    <name type="scientific">Zopfia rhizophila CBS 207.26</name>
    <dbReference type="NCBI Taxonomy" id="1314779"/>
    <lineage>
        <taxon>Eukaryota</taxon>
        <taxon>Fungi</taxon>
        <taxon>Dikarya</taxon>
        <taxon>Ascomycota</taxon>
        <taxon>Pezizomycotina</taxon>
        <taxon>Dothideomycetes</taxon>
        <taxon>Dothideomycetes incertae sedis</taxon>
        <taxon>Zopfiaceae</taxon>
        <taxon>Zopfia</taxon>
    </lineage>
</organism>
<feature type="transmembrane region" description="Helical" evidence="1">
    <location>
        <begin position="7"/>
        <end position="24"/>
    </location>
</feature>
<keyword evidence="3" id="KW-1185">Reference proteome</keyword>
<dbReference type="PANTHER" id="PTHR37576">
    <property type="entry name" value="DEFECT AT LOW TEMPERATURE PROTEIN 1"/>
    <property type="match status" value="1"/>
</dbReference>
<feature type="transmembrane region" description="Helical" evidence="1">
    <location>
        <begin position="44"/>
        <end position="69"/>
    </location>
</feature>
<evidence type="ECO:0000313" key="2">
    <source>
        <dbReference type="EMBL" id="KAF2178384.1"/>
    </source>
</evidence>
<keyword evidence="1" id="KW-1133">Transmembrane helix</keyword>
<accession>A0A6A6DFV6</accession>
<keyword evidence="1" id="KW-0472">Membrane</keyword>
<reference evidence="2" key="1">
    <citation type="journal article" date="2020" name="Stud. Mycol.">
        <title>101 Dothideomycetes genomes: a test case for predicting lifestyles and emergence of pathogens.</title>
        <authorList>
            <person name="Haridas S."/>
            <person name="Albert R."/>
            <person name="Binder M."/>
            <person name="Bloem J."/>
            <person name="Labutti K."/>
            <person name="Salamov A."/>
            <person name="Andreopoulos B."/>
            <person name="Baker S."/>
            <person name="Barry K."/>
            <person name="Bills G."/>
            <person name="Bluhm B."/>
            <person name="Cannon C."/>
            <person name="Castanera R."/>
            <person name="Culley D."/>
            <person name="Daum C."/>
            <person name="Ezra D."/>
            <person name="Gonzalez J."/>
            <person name="Henrissat B."/>
            <person name="Kuo A."/>
            <person name="Liang C."/>
            <person name="Lipzen A."/>
            <person name="Lutzoni F."/>
            <person name="Magnuson J."/>
            <person name="Mondo S."/>
            <person name="Nolan M."/>
            <person name="Ohm R."/>
            <person name="Pangilinan J."/>
            <person name="Park H.-J."/>
            <person name="Ramirez L."/>
            <person name="Alfaro M."/>
            <person name="Sun H."/>
            <person name="Tritt A."/>
            <person name="Yoshinaga Y."/>
            <person name="Zwiers L.-H."/>
            <person name="Turgeon B."/>
            <person name="Goodwin S."/>
            <person name="Spatafora J."/>
            <person name="Crous P."/>
            <person name="Grigoriev I."/>
        </authorList>
    </citation>
    <scope>NUCLEOTIDE SEQUENCE</scope>
    <source>
        <strain evidence="2">CBS 207.26</strain>
    </source>
</reference>
<sequence length="428" mass="47646">MDIHLSGILSIFCIADSVIIILLLDRKVVSEWIPYASSIQPTVLLTILSASFNACQTLILAGEITVLWWRTVLRPTQLKTLYYIWNKGEWKGPRTFLATLDAGKEICYSGVVFESFDSSDWIVRGSMQRQCGGAGITANCSSTSEYVDISAHENTNATLFSLNFTKTTNSSGSPMLNMKLMFVSSIDSSCNVTFGSETCSIYAARVSYDVIRVPTLVSCDSSFGDSVFSKEGTPAGILAALEFIGYYYLRSNASLIHSLIDDPYSSEINNGILAEQYAGLNPNHFSFDGHGGSQWVNATYDIIRNMDEVTFRTAKANSNGTFNQYLEWTRTRPVLVYMSRYEVLWVASFIMVPALISSTSLLWGFWEVGREVSLSPLETARVFTDVVLKHADKPDMEMIELIQEIGKAKVRWRARSEADNSSLNKAEK</sequence>